<name>A0A3E1KB51_9GAMM</name>
<dbReference type="RefSeq" id="WP_116649740.1">
    <property type="nucleotide sequence ID" value="NZ_QUZK01000016.1"/>
</dbReference>
<dbReference type="EMBL" id="QUZK01000016">
    <property type="protein sequence ID" value="RFF31728.1"/>
    <property type="molecule type" value="Genomic_DNA"/>
</dbReference>
<dbReference type="InterPro" id="IPR043831">
    <property type="entry name" value="DUF5808"/>
</dbReference>
<evidence type="ECO:0000313" key="4">
    <source>
        <dbReference type="Proteomes" id="UP000260351"/>
    </source>
</evidence>
<evidence type="ECO:0000259" key="2">
    <source>
        <dbReference type="Pfam" id="PF19124"/>
    </source>
</evidence>
<dbReference type="Pfam" id="PF19124">
    <property type="entry name" value="DUF5808"/>
    <property type="match status" value="1"/>
</dbReference>
<keyword evidence="4" id="KW-1185">Reference proteome</keyword>
<feature type="transmembrane region" description="Helical" evidence="1">
    <location>
        <begin position="15"/>
        <end position="36"/>
    </location>
</feature>
<feature type="domain" description="DUF5808" evidence="2">
    <location>
        <begin position="66"/>
        <end position="91"/>
    </location>
</feature>
<organism evidence="3 4">
    <name type="scientific">Wenzhouxiangella sediminis</name>
    <dbReference type="NCBI Taxonomy" id="1792836"/>
    <lineage>
        <taxon>Bacteria</taxon>
        <taxon>Pseudomonadati</taxon>
        <taxon>Pseudomonadota</taxon>
        <taxon>Gammaproteobacteria</taxon>
        <taxon>Chromatiales</taxon>
        <taxon>Wenzhouxiangellaceae</taxon>
        <taxon>Wenzhouxiangella</taxon>
    </lineage>
</organism>
<comment type="caution">
    <text evidence="3">The sequence shown here is derived from an EMBL/GenBank/DDBJ whole genome shotgun (WGS) entry which is preliminary data.</text>
</comment>
<keyword evidence="1" id="KW-0812">Transmembrane</keyword>
<dbReference type="Proteomes" id="UP000260351">
    <property type="component" value="Unassembled WGS sequence"/>
</dbReference>
<evidence type="ECO:0000313" key="3">
    <source>
        <dbReference type="EMBL" id="RFF31728.1"/>
    </source>
</evidence>
<proteinExistence type="predicted"/>
<keyword evidence="1" id="KW-1133">Transmembrane helix</keyword>
<sequence>MSSSPSPYRWITGPVGLAVNIGSLVAVLLLPVWMLATGRFARPGEPAQGDRSPDSAWKLGLIYFNPADPAMWVEKRFGVGFTLNFARPSAWFLLTAILAATAALVVWSLGAG</sequence>
<gene>
    <name evidence="3" type="ORF">DZC52_03505</name>
</gene>
<dbReference type="AlphaFoldDB" id="A0A3E1KB51"/>
<dbReference type="OrthoDB" id="9808690at2"/>
<keyword evidence="1" id="KW-0472">Membrane</keyword>
<feature type="transmembrane region" description="Helical" evidence="1">
    <location>
        <begin position="90"/>
        <end position="110"/>
    </location>
</feature>
<protein>
    <recommendedName>
        <fullName evidence="2">DUF5808 domain-containing protein</fullName>
    </recommendedName>
</protein>
<evidence type="ECO:0000256" key="1">
    <source>
        <dbReference type="SAM" id="Phobius"/>
    </source>
</evidence>
<accession>A0A3E1KB51</accession>
<reference evidence="3 4" key="1">
    <citation type="submission" date="2018-08" db="EMBL/GenBank/DDBJ databases">
        <title>Wenzhouxiangella salilacus sp. nov., a novel bacterium isolated from a saline lake in Xinjiang Province, China.</title>
        <authorList>
            <person name="Han S."/>
        </authorList>
    </citation>
    <scope>NUCLEOTIDE SEQUENCE [LARGE SCALE GENOMIC DNA]</scope>
    <source>
        <strain evidence="3 4">XDB06</strain>
    </source>
</reference>